<proteinExistence type="predicted"/>
<dbReference type="PANTHER" id="PTHR45125">
    <property type="entry name" value="F21J9.4-RELATED"/>
    <property type="match status" value="1"/>
</dbReference>
<dbReference type="AlphaFoldDB" id="A0AAW2CD07"/>
<evidence type="ECO:0000313" key="2">
    <source>
        <dbReference type="Proteomes" id="UP001459277"/>
    </source>
</evidence>
<protein>
    <recommendedName>
        <fullName evidence="3">No apical meristem-associated C-terminal domain-containing protein</fullName>
    </recommendedName>
</protein>
<evidence type="ECO:0000313" key="1">
    <source>
        <dbReference type="EMBL" id="KAK9995177.1"/>
    </source>
</evidence>
<keyword evidence="2" id="KW-1185">Reference proteome</keyword>
<dbReference type="PANTHER" id="PTHR45125:SF51">
    <property type="entry name" value="F21J9.4-RELATED"/>
    <property type="match status" value="1"/>
</dbReference>
<reference evidence="1 2" key="1">
    <citation type="submission" date="2024-01" db="EMBL/GenBank/DDBJ databases">
        <title>A telomere-to-telomere, gap-free genome of sweet tea (Lithocarpus litseifolius).</title>
        <authorList>
            <person name="Zhou J."/>
        </authorList>
    </citation>
    <scope>NUCLEOTIDE SEQUENCE [LARGE SCALE GENOMIC DNA]</scope>
    <source>
        <strain evidence="1">Zhou-2022a</strain>
        <tissue evidence="1">Leaf</tissue>
    </source>
</reference>
<name>A0AAW2CD07_9ROSI</name>
<organism evidence="1 2">
    <name type="scientific">Lithocarpus litseifolius</name>
    <dbReference type="NCBI Taxonomy" id="425828"/>
    <lineage>
        <taxon>Eukaryota</taxon>
        <taxon>Viridiplantae</taxon>
        <taxon>Streptophyta</taxon>
        <taxon>Embryophyta</taxon>
        <taxon>Tracheophyta</taxon>
        <taxon>Spermatophyta</taxon>
        <taxon>Magnoliopsida</taxon>
        <taxon>eudicotyledons</taxon>
        <taxon>Gunneridae</taxon>
        <taxon>Pentapetalae</taxon>
        <taxon>rosids</taxon>
        <taxon>fabids</taxon>
        <taxon>Fagales</taxon>
        <taxon>Fagaceae</taxon>
        <taxon>Lithocarpus</taxon>
    </lineage>
</organism>
<dbReference type="EMBL" id="JAZDWU010000008">
    <property type="protein sequence ID" value="KAK9995177.1"/>
    <property type="molecule type" value="Genomic_DNA"/>
</dbReference>
<dbReference type="Proteomes" id="UP001459277">
    <property type="component" value="Unassembled WGS sequence"/>
</dbReference>
<gene>
    <name evidence="1" type="ORF">SO802_024880</name>
</gene>
<accession>A0AAW2CD07</accession>
<comment type="caution">
    <text evidence="1">The sequence shown here is derived from an EMBL/GenBank/DDBJ whole genome shotgun (WGS) entry which is preliminary data.</text>
</comment>
<sequence>MDSGIPRGTSFTNLIEDSYNDYMSGSSHISDEDSVLQAQTFSQMSPPQVESRTKKSQHGINISIEEDILLVSAFLNVHQDVVKSNNQKRQTYWMRIWEYYHKWKTFTSESTAGSLMNRWSAIQLSTNKFCGFLSQIKSKNESGKTEEDKLDAARNLYHTIQGTKFQYEHFWNLLKRSPKWRFEASSPANLEFEHLEDDDTLQVPIVNLERPNLERPPGVRAEKERLKKQKCKEGTTSHIEDVLNVMMEEKRKTDEMKMACIEKGRLADHE</sequence>
<evidence type="ECO:0008006" key="3">
    <source>
        <dbReference type="Google" id="ProtNLM"/>
    </source>
</evidence>